<name>D8UKH4_VOLCA</name>
<feature type="non-terminal residue" evidence="1">
    <location>
        <position position="1"/>
    </location>
</feature>
<evidence type="ECO:0000313" key="1">
    <source>
        <dbReference type="EMBL" id="EFJ39785.1"/>
    </source>
</evidence>
<organism evidence="2">
    <name type="scientific">Volvox carteri f. nagariensis</name>
    <dbReference type="NCBI Taxonomy" id="3068"/>
    <lineage>
        <taxon>Eukaryota</taxon>
        <taxon>Viridiplantae</taxon>
        <taxon>Chlorophyta</taxon>
        <taxon>core chlorophytes</taxon>
        <taxon>Chlorophyceae</taxon>
        <taxon>CS clade</taxon>
        <taxon>Chlamydomonadales</taxon>
        <taxon>Volvocaceae</taxon>
        <taxon>Volvox</taxon>
    </lineage>
</organism>
<dbReference type="OrthoDB" id="6781019at2759"/>
<dbReference type="EMBL" id="GL378447">
    <property type="protein sequence ID" value="EFJ39785.1"/>
    <property type="molecule type" value="Genomic_DNA"/>
</dbReference>
<dbReference type="AlphaFoldDB" id="D8UKH4"/>
<feature type="non-terminal residue" evidence="1">
    <location>
        <position position="80"/>
    </location>
</feature>
<dbReference type="KEGG" id="vcn:VOLCADRAFT_34727"/>
<protein>
    <submittedName>
        <fullName evidence="1">Uncharacterized protein</fullName>
    </submittedName>
</protein>
<evidence type="ECO:0000313" key="2">
    <source>
        <dbReference type="Proteomes" id="UP000001058"/>
    </source>
</evidence>
<gene>
    <name evidence="1" type="ORF">VOLCADRAFT_34727</name>
</gene>
<dbReference type="RefSeq" id="XP_002959162.1">
    <property type="nucleotide sequence ID" value="XM_002959116.1"/>
</dbReference>
<dbReference type="Proteomes" id="UP000001058">
    <property type="component" value="Unassembled WGS sequence"/>
</dbReference>
<keyword evidence="2" id="KW-1185">Reference proteome</keyword>
<reference evidence="1 2" key="1">
    <citation type="journal article" date="2010" name="Science">
        <title>Genomic analysis of organismal complexity in the multicellular green alga Volvox carteri.</title>
        <authorList>
            <person name="Prochnik S.E."/>
            <person name="Umen J."/>
            <person name="Nedelcu A.M."/>
            <person name="Hallmann A."/>
            <person name="Miller S.M."/>
            <person name="Nishii I."/>
            <person name="Ferris P."/>
            <person name="Kuo A."/>
            <person name="Mitros T."/>
            <person name="Fritz-Laylin L.K."/>
            <person name="Hellsten U."/>
            <person name="Chapman J."/>
            <person name="Simakov O."/>
            <person name="Rensing S.A."/>
            <person name="Terry A."/>
            <person name="Pangilinan J."/>
            <person name="Kapitonov V."/>
            <person name="Jurka J."/>
            <person name="Salamov A."/>
            <person name="Shapiro H."/>
            <person name="Schmutz J."/>
            <person name="Grimwood J."/>
            <person name="Lindquist E."/>
            <person name="Lucas S."/>
            <person name="Grigoriev I.V."/>
            <person name="Schmitt R."/>
            <person name="Kirk D."/>
            <person name="Rokhsar D.S."/>
        </authorList>
    </citation>
    <scope>NUCLEOTIDE SEQUENCE [LARGE SCALE GENOMIC DNA]</scope>
    <source>
        <strain evidence="2">f. Nagariensis / Eve</strain>
    </source>
</reference>
<sequence length="80" mass="8822">LAPCLTVLFNRIYGAEYPREFTTSTLSPIFKKGGESCCDNYRGIAVGGPLCKLYANIIGRRLNNYCEGNRLRAVSQAGCR</sequence>
<proteinExistence type="predicted"/>
<dbReference type="InParanoid" id="D8UKH4"/>
<dbReference type="GeneID" id="9626059"/>
<accession>D8UKH4</accession>